<dbReference type="Gene3D" id="1.25.40.10">
    <property type="entry name" value="Tetratricopeptide repeat domain"/>
    <property type="match status" value="1"/>
</dbReference>
<dbReference type="InParanoid" id="B3SCX4"/>
<evidence type="ECO:0000256" key="6">
    <source>
        <dbReference type="SAM" id="MobiDB-lite"/>
    </source>
</evidence>
<dbReference type="SMART" id="SM00811">
    <property type="entry name" value="Alpha_kinase"/>
    <property type="match status" value="1"/>
</dbReference>
<dbReference type="GO" id="GO:0005524">
    <property type="term" value="F:ATP binding"/>
    <property type="evidence" value="ECO:0007669"/>
    <property type="project" value="UniProtKB-KW"/>
</dbReference>
<name>B3SCX4_TRIAD</name>
<dbReference type="CDD" id="cd16967">
    <property type="entry name" value="Alpha_kinase_eEF2K"/>
    <property type="match status" value="1"/>
</dbReference>
<dbReference type="OMA" id="CLQMEAK"/>
<keyword evidence="2" id="KW-0808">Transferase</keyword>
<dbReference type="InterPro" id="IPR004166">
    <property type="entry name" value="a-kinase_dom"/>
</dbReference>
<dbReference type="SUPFAM" id="SSF56112">
    <property type="entry name" value="Protein kinase-like (PK-like)"/>
    <property type="match status" value="1"/>
</dbReference>
<dbReference type="CTD" id="6759298"/>
<evidence type="ECO:0000256" key="3">
    <source>
        <dbReference type="ARBA" id="ARBA00022741"/>
    </source>
</evidence>
<accession>B3SCX4</accession>
<dbReference type="STRING" id="10228.B3SCX4"/>
<evidence type="ECO:0000313" key="9">
    <source>
        <dbReference type="Proteomes" id="UP000009022"/>
    </source>
</evidence>
<dbReference type="EMBL" id="DS985274">
    <property type="protein sequence ID" value="EDV19419.1"/>
    <property type="molecule type" value="Genomic_DNA"/>
</dbReference>
<dbReference type="HOGENOM" id="CLU_382143_0_0_1"/>
<keyword evidence="3" id="KW-0547">Nucleotide-binding</keyword>
<dbReference type="InterPro" id="IPR011990">
    <property type="entry name" value="TPR-like_helical_dom_sf"/>
</dbReference>
<feature type="region of interest" description="Disordered" evidence="6">
    <location>
        <begin position="349"/>
        <end position="374"/>
    </location>
</feature>
<dbReference type="Gene3D" id="3.30.200.20">
    <property type="entry name" value="Phosphorylase Kinase, domain 1"/>
    <property type="match status" value="1"/>
</dbReference>
<feature type="domain" description="Alpha-type protein kinase" evidence="7">
    <location>
        <begin position="45"/>
        <end position="264"/>
    </location>
</feature>
<dbReference type="OrthoDB" id="301415at2759"/>
<organism evidence="8 9">
    <name type="scientific">Trichoplax adhaerens</name>
    <name type="common">Trichoplax reptans</name>
    <dbReference type="NCBI Taxonomy" id="10228"/>
    <lineage>
        <taxon>Eukaryota</taxon>
        <taxon>Metazoa</taxon>
        <taxon>Placozoa</taxon>
        <taxon>Uniplacotomia</taxon>
        <taxon>Trichoplacea</taxon>
        <taxon>Trichoplacidae</taxon>
        <taxon>Trichoplax</taxon>
    </lineage>
</organism>
<evidence type="ECO:0000256" key="1">
    <source>
        <dbReference type="ARBA" id="ARBA00022527"/>
    </source>
</evidence>
<dbReference type="InterPro" id="IPR011009">
    <property type="entry name" value="Kinase-like_dom_sf"/>
</dbReference>
<dbReference type="InterPro" id="IPR051852">
    <property type="entry name" value="Alpha-type_PK"/>
</dbReference>
<evidence type="ECO:0000313" key="8">
    <source>
        <dbReference type="EMBL" id="EDV19419.1"/>
    </source>
</evidence>
<dbReference type="PROSITE" id="PS51158">
    <property type="entry name" value="ALPHA_KINASE"/>
    <property type="match status" value="1"/>
</dbReference>
<reference evidence="8 9" key="1">
    <citation type="journal article" date="2008" name="Nature">
        <title>The Trichoplax genome and the nature of placozoans.</title>
        <authorList>
            <person name="Srivastava M."/>
            <person name="Begovic E."/>
            <person name="Chapman J."/>
            <person name="Putnam N.H."/>
            <person name="Hellsten U."/>
            <person name="Kawashima T."/>
            <person name="Kuo A."/>
            <person name="Mitros T."/>
            <person name="Salamov A."/>
            <person name="Carpenter M.L."/>
            <person name="Signorovitch A.Y."/>
            <person name="Moreno M.A."/>
            <person name="Kamm K."/>
            <person name="Grimwood J."/>
            <person name="Schmutz J."/>
            <person name="Shapiro H."/>
            <person name="Grigoriev I.V."/>
            <person name="Buss L.W."/>
            <person name="Schierwater B."/>
            <person name="Dellaporta S.L."/>
            <person name="Rokhsar D.S."/>
        </authorList>
    </citation>
    <scope>NUCLEOTIDE SEQUENCE [LARGE SCALE GENOMIC DNA]</scope>
    <source>
        <strain evidence="8 9">Grell-BS-1999</strain>
    </source>
</reference>
<dbReference type="PhylomeDB" id="B3SCX4"/>
<evidence type="ECO:0000256" key="4">
    <source>
        <dbReference type="ARBA" id="ARBA00022777"/>
    </source>
</evidence>
<dbReference type="KEGG" id="tad:TRIADDRAFT_33592"/>
<evidence type="ECO:0000256" key="5">
    <source>
        <dbReference type="ARBA" id="ARBA00022840"/>
    </source>
</evidence>
<dbReference type="InterPro" id="IPR047588">
    <property type="entry name" value="eEF2K_a_kinase_dom"/>
</dbReference>
<dbReference type="RefSeq" id="XP_002118108.1">
    <property type="nucleotide sequence ID" value="XM_002118072.1"/>
</dbReference>
<protein>
    <recommendedName>
        <fullName evidence="7">Alpha-type protein kinase domain-containing protein</fullName>
    </recommendedName>
</protein>
<dbReference type="FunCoup" id="B3SCX4">
    <property type="interactions" value="211"/>
</dbReference>
<keyword evidence="9" id="KW-1185">Reference proteome</keyword>
<evidence type="ECO:0000259" key="7">
    <source>
        <dbReference type="PROSITE" id="PS51158"/>
    </source>
</evidence>
<keyword evidence="5" id="KW-0067">ATP-binding</keyword>
<keyword evidence="1" id="KW-0723">Serine/threonine-protein kinase</keyword>
<dbReference type="AlphaFoldDB" id="B3SCX4"/>
<sequence length="600" mass="68463">MENGRGSTLTKQWKSAFIKAKELPDPWAEYDIENRCQTELAKRHRYNAATKTWLEDRVLVKIDDESFAHGAMRQCYRMKKLSNWKKVRCEEDIYDTSLEWKQALNCVAKRYIDPVERFIYFEECKLQMDAKLWGEEYNRHNPPKKVDIIQVSIIELINRPDKPLYHIEHFVEGDYIKYNSNSGYVDETLRATPQAFSHFTFERSGHQLIVVDVQGVGDLYTDPQIHTADAKSYGEANLGPKGMALFFSSHTCNPLCELLSLGTFDLSSNGKQRLLTSQFSNQSSSTLSIQDFQRSDSHVNPVSPVEESLEDYFLKRASESSSNQTTPVGSPLDSPVDDFPMEFPIIRARKTSRQRHDSGDDGEEDRLFQQHRRSHRGSSVAAEIKLFSLKKFTGKMKNTSILGKIHFELARYNEMGRFTDKEPDLESGFYHLLLAANLGLTDAVINAANIYLQSPHDILIDFSVEDTEENRIKGYNFMLEAANGGDRKAMVIIAKAHDTGEIVGHERSWNEAVHWYQCAMDTADDDDAGCFDACMEDPNYSLMVRQAELYRAGGYDLEQDLTQAAELYNSAGENATASMKGRLATKYYMIAEEIWGEIDE</sequence>
<dbReference type="Gene3D" id="3.20.200.10">
    <property type="entry name" value="MHCK/EF2 kinase"/>
    <property type="match status" value="1"/>
</dbReference>
<dbReference type="SUPFAM" id="SSF81901">
    <property type="entry name" value="HCP-like"/>
    <property type="match status" value="1"/>
</dbReference>
<dbReference type="PANTHER" id="PTHR45992:SF2">
    <property type="entry name" value="EUKARYOTIC ELONGATION FACTOR 2 KINASE"/>
    <property type="match status" value="1"/>
</dbReference>
<gene>
    <name evidence="8" type="ORF">TRIADDRAFT_33592</name>
</gene>
<dbReference type="eggNOG" id="ENOG502QVA3">
    <property type="taxonomic scope" value="Eukaryota"/>
</dbReference>
<keyword evidence="4" id="KW-0418">Kinase</keyword>
<evidence type="ECO:0000256" key="2">
    <source>
        <dbReference type="ARBA" id="ARBA00022679"/>
    </source>
</evidence>
<dbReference type="FunFam" id="3.20.200.10:FF:000002">
    <property type="entry name" value="Eukaryotic elongation factor 2 kinase"/>
    <property type="match status" value="1"/>
</dbReference>
<dbReference type="PANTHER" id="PTHR45992">
    <property type="entry name" value="EUKARYOTIC ELONGATION FACTOR 2 KINASE-RELATED"/>
    <property type="match status" value="1"/>
</dbReference>
<dbReference type="GO" id="GO:0031037">
    <property type="term" value="P:myosin II filament disassembly"/>
    <property type="evidence" value="ECO:0000318"/>
    <property type="project" value="GO_Central"/>
</dbReference>
<dbReference type="GO" id="GO:0004686">
    <property type="term" value="F:elongation factor-2 kinase activity"/>
    <property type="evidence" value="ECO:0000318"/>
    <property type="project" value="GO_Central"/>
</dbReference>
<dbReference type="Proteomes" id="UP000009022">
    <property type="component" value="Unassembled WGS sequence"/>
</dbReference>
<dbReference type="GeneID" id="6759298"/>
<proteinExistence type="predicted"/>
<dbReference type="Pfam" id="PF02816">
    <property type="entry name" value="Alpha_kinase"/>
    <property type="match status" value="1"/>
</dbReference>